<dbReference type="GeneID" id="8623043"/>
<organism evidence="1 2">
    <name type="scientific">Dictyostelium discoideum</name>
    <name type="common">Social amoeba</name>
    <dbReference type="NCBI Taxonomy" id="44689"/>
    <lineage>
        <taxon>Eukaryota</taxon>
        <taxon>Amoebozoa</taxon>
        <taxon>Evosea</taxon>
        <taxon>Eumycetozoa</taxon>
        <taxon>Dictyostelia</taxon>
        <taxon>Dictyosteliales</taxon>
        <taxon>Dictyosteliaceae</taxon>
        <taxon>Dictyostelium</taxon>
    </lineage>
</organism>
<dbReference type="RefSeq" id="XP_640659.1">
    <property type="nucleotide sequence ID" value="XM_635567.1"/>
</dbReference>
<dbReference type="VEuPathDB" id="AmoebaDB:DDB_G0281413"/>
<proteinExistence type="predicted"/>
<dbReference type="InParanoid" id="Q54U02"/>
<sequence length="119" mass="13911">MQKMELEFILNNKKQPLHLFEGIFSSFGINKENEFYYNYLDYKNNNNTKNDKNYTKCNKIRFNCINGTPINKSNVSIIVSSNNFCNSMKPSIMNCNNTCSATLDDLKFLCDQEFMVIED</sequence>
<dbReference type="Proteomes" id="UP000002195">
    <property type="component" value="Unassembled WGS sequence"/>
</dbReference>
<comment type="caution">
    <text evidence="1">The sequence shown here is derived from an EMBL/GenBank/DDBJ whole genome shotgun (WGS) entry which is preliminary data.</text>
</comment>
<keyword evidence="2" id="KW-1185">Reference proteome</keyword>
<dbReference type="EMBL" id="AAFI02000041">
    <property type="protein sequence ID" value="EAL66688.1"/>
    <property type="molecule type" value="Genomic_DNA"/>
</dbReference>
<dbReference type="dictyBase" id="DDB_G0281413"/>
<protein>
    <submittedName>
        <fullName evidence="1">Uncharacterized protein</fullName>
    </submittedName>
</protein>
<dbReference type="AlphaFoldDB" id="Q54U02"/>
<dbReference type="HOGENOM" id="CLU_2065885_0_0_1"/>
<evidence type="ECO:0000313" key="1">
    <source>
        <dbReference type="EMBL" id="EAL66688.1"/>
    </source>
</evidence>
<dbReference type="KEGG" id="ddi:DDB_G0281413"/>
<dbReference type="FunCoup" id="Q54U02">
    <property type="interactions" value="877"/>
</dbReference>
<name>Q54U02_DICDI</name>
<gene>
    <name evidence="1" type="ORF">DDB_G0281413</name>
</gene>
<dbReference type="PaxDb" id="44689-DDB0205565"/>
<accession>Q54U02</accession>
<evidence type="ECO:0000313" key="2">
    <source>
        <dbReference type="Proteomes" id="UP000002195"/>
    </source>
</evidence>
<reference evidence="1 2" key="1">
    <citation type="journal article" date="2005" name="Nature">
        <title>The genome of the social amoeba Dictyostelium discoideum.</title>
        <authorList>
            <consortium name="The Dictyostelium discoideum Sequencing Consortium"/>
            <person name="Eichinger L."/>
            <person name="Pachebat J.A."/>
            <person name="Glockner G."/>
            <person name="Rajandream M.A."/>
            <person name="Sucgang R."/>
            <person name="Berriman M."/>
            <person name="Song J."/>
            <person name="Olsen R."/>
            <person name="Szafranski K."/>
            <person name="Xu Q."/>
            <person name="Tunggal B."/>
            <person name="Kummerfeld S."/>
            <person name="Madera M."/>
            <person name="Konfortov B.A."/>
            <person name="Rivero F."/>
            <person name="Bankier A.T."/>
            <person name="Lehmann R."/>
            <person name="Hamlin N."/>
            <person name="Davies R."/>
            <person name="Gaudet P."/>
            <person name="Fey P."/>
            <person name="Pilcher K."/>
            <person name="Chen G."/>
            <person name="Saunders D."/>
            <person name="Sodergren E."/>
            <person name="Davis P."/>
            <person name="Kerhornou A."/>
            <person name="Nie X."/>
            <person name="Hall N."/>
            <person name="Anjard C."/>
            <person name="Hemphill L."/>
            <person name="Bason N."/>
            <person name="Farbrother P."/>
            <person name="Desany B."/>
            <person name="Just E."/>
            <person name="Morio T."/>
            <person name="Rost R."/>
            <person name="Churcher C."/>
            <person name="Cooper J."/>
            <person name="Haydock S."/>
            <person name="van Driessche N."/>
            <person name="Cronin A."/>
            <person name="Goodhead I."/>
            <person name="Muzny D."/>
            <person name="Mourier T."/>
            <person name="Pain A."/>
            <person name="Lu M."/>
            <person name="Harper D."/>
            <person name="Lindsay R."/>
            <person name="Hauser H."/>
            <person name="James K."/>
            <person name="Quiles M."/>
            <person name="Madan Babu M."/>
            <person name="Saito T."/>
            <person name="Buchrieser C."/>
            <person name="Wardroper A."/>
            <person name="Felder M."/>
            <person name="Thangavelu M."/>
            <person name="Johnson D."/>
            <person name="Knights A."/>
            <person name="Loulseged H."/>
            <person name="Mungall K."/>
            <person name="Oliver K."/>
            <person name="Price C."/>
            <person name="Quail M.A."/>
            <person name="Urushihara H."/>
            <person name="Hernandez J."/>
            <person name="Rabbinowitsch E."/>
            <person name="Steffen D."/>
            <person name="Sanders M."/>
            <person name="Ma J."/>
            <person name="Kohara Y."/>
            <person name="Sharp S."/>
            <person name="Simmonds M."/>
            <person name="Spiegler S."/>
            <person name="Tivey A."/>
            <person name="Sugano S."/>
            <person name="White B."/>
            <person name="Walker D."/>
            <person name="Woodward J."/>
            <person name="Winckler T."/>
            <person name="Tanaka Y."/>
            <person name="Shaulsky G."/>
            <person name="Schleicher M."/>
            <person name="Weinstock G."/>
            <person name="Rosenthal A."/>
            <person name="Cox E.C."/>
            <person name="Chisholm R.L."/>
            <person name="Gibbs R."/>
            <person name="Loomis W.F."/>
            <person name="Platzer M."/>
            <person name="Kay R.R."/>
            <person name="Williams J."/>
            <person name="Dear P.H."/>
            <person name="Noegel A.A."/>
            <person name="Barrell B."/>
            <person name="Kuspa A."/>
        </authorList>
    </citation>
    <scope>NUCLEOTIDE SEQUENCE [LARGE SCALE GENOMIC DNA]</scope>
    <source>
        <strain evidence="1 2">AX4</strain>
    </source>
</reference>